<keyword evidence="7" id="KW-0508">mRNA splicing</keyword>
<organism evidence="13 14">
    <name type="scientific">Oreochromis aureus</name>
    <name type="common">Israeli tilapia</name>
    <name type="synonym">Chromis aureus</name>
    <dbReference type="NCBI Taxonomy" id="47969"/>
    <lineage>
        <taxon>Eukaryota</taxon>
        <taxon>Metazoa</taxon>
        <taxon>Chordata</taxon>
        <taxon>Craniata</taxon>
        <taxon>Vertebrata</taxon>
        <taxon>Euteleostomi</taxon>
        <taxon>Actinopterygii</taxon>
        <taxon>Neopterygii</taxon>
        <taxon>Teleostei</taxon>
        <taxon>Neoteleostei</taxon>
        <taxon>Acanthomorphata</taxon>
        <taxon>Ovalentaria</taxon>
        <taxon>Cichlomorphae</taxon>
        <taxon>Cichliformes</taxon>
        <taxon>Cichlidae</taxon>
        <taxon>African cichlids</taxon>
        <taxon>Pseudocrenilabrinae</taxon>
        <taxon>Oreochromini</taxon>
        <taxon>Oreochromis</taxon>
    </lineage>
</organism>
<dbReference type="InterPro" id="IPR044756">
    <property type="entry name" value="DHX15_DEXHc"/>
</dbReference>
<name>A0A668W7Y9_OREAU</name>
<dbReference type="Pfam" id="PF00270">
    <property type="entry name" value="DEAD"/>
    <property type="match status" value="1"/>
</dbReference>
<keyword evidence="14" id="KW-1185">Reference proteome</keyword>
<evidence type="ECO:0000256" key="1">
    <source>
        <dbReference type="ARBA" id="ARBA00012552"/>
    </source>
</evidence>
<dbReference type="InterPro" id="IPR002464">
    <property type="entry name" value="DNA/RNA_helicase_DEAH_CS"/>
</dbReference>
<dbReference type="SMART" id="SM00847">
    <property type="entry name" value="HA2"/>
    <property type="match status" value="1"/>
</dbReference>
<comment type="similarity">
    <text evidence="8">Belongs to the DEAD box helicase family. DEAH subfamily. DDX15/PRP43 sub-subfamily.</text>
</comment>
<feature type="domain" description="Helicase C-terminal" evidence="12">
    <location>
        <begin position="223"/>
        <end position="418"/>
    </location>
</feature>
<dbReference type="SUPFAM" id="SSF52540">
    <property type="entry name" value="P-loop containing nucleoside triphosphate hydrolases"/>
    <property type="match status" value="1"/>
</dbReference>
<dbReference type="FunFam" id="1.20.120.1080:FF:000003">
    <property type="entry name" value="Pre-mRNA-splicing factor ATP-dependent RNA helicase PRP43"/>
    <property type="match status" value="1"/>
</dbReference>
<dbReference type="InterPro" id="IPR027417">
    <property type="entry name" value="P-loop_NTPase"/>
</dbReference>
<dbReference type="SMART" id="SM00487">
    <property type="entry name" value="DEXDc"/>
    <property type="match status" value="1"/>
</dbReference>
<dbReference type="PROSITE" id="PS51192">
    <property type="entry name" value="HELICASE_ATP_BIND_1"/>
    <property type="match status" value="1"/>
</dbReference>
<accession>A0A668W7Y9</accession>
<evidence type="ECO:0000259" key="11">
    <source>
        <dbReference type="PROSITE" id="PS51192"/>
    </source>
</evidence>
<feature type="region of interest" description="Disordered" evidence="10">
    <location>
        <begin position="1"/>
        <end position="58"/>
    </location>
</feature>
<dbReference type="PROSITE" id="PS00690">
    <property type="entry name" value="DEAH_ATP_HELICASE"/>
    <property type="match status" value="1"/>
</dbReference>
<keyword evidence="5" id="KW-0347">Helicase</keyword>
<dbReference type="GO" id="GO:0016787">
    <property type="term" value="F:hydrolase activity"/>
    <property type="evidence" value="ECO:0007669"/>
    <property type="project" value="UniProtKB-KW"/>
</dbReference>
<dbReference type="Proteomes" id="UP000472276">
    <property type="component" value="Unassembled WGS sequence"/>
</dbReference>
<dbReference type="GO" id="GO:0003724">
    <property type="term" value="F:RNA helicase activity"/>
    <property type="evidence" value="ECO:0007669"/>
    <property type="project" value="UniProtKB-EC"/>
</dbReference>
<dbReference type="GO" id="GO:0008380">
    <property type="term" value="P:RNA splicing"/>
    <property type="evidence" value="ECO:0007669"/>
    <property type="project" value="UniProtKB-KW"/>
</dbReference>
<dbReference type="InterPro" id="IPR001650">
    <property type="entry name" value="Helicase_C-like"/>
</dbReference>
<evidence type="ECO:0000256" key="2">
    <source>
        <dbReference type="ARBA" id="ARBA00022664"/>
    </source>
</evidence>
<evidence type="ECO:0000256" key="5">
    <source>
        <dbReference type="ARBA" id="ARBA00022806"/>
    </source>
</evidence>
<dbReference type="PANTHER" id="PTHR18934">
    <property type="entry name" value="ATP-DEPENDENT RNA HELICASE"/>
    <property type="match status" value="1"/>
</dbReference>
<dbReference type="InterPro" id="IPR014001">
    <property type="entry name" value="Helicase_ATP-bd"/>
</dbReference>
<keyword evidence="4" id="KW-0378">Hydrolase</keyword>
<dbReference type="SMART" id="SM00490">
    <property type="entry name" value="HELICc"/>
    <property type="match status" value="1"/>
</dbReference>
<dbReference type="GO" id="GO:0006397">
    <property type="term" value="P:mRNA processing"/>
    <property type="evidence" value="ECO:0007669"/>
    <property type="project" value="UniProtKB-KW"/>
</dbReference>
<reference evidence="13" key="2">
    <citation type="submission" date="2025-09" db="UniProtKB">
        <authorList>
            <consortium name="Ensembl"/>
        </authorList>
    </citation>
    <scope>IDENTIFICATION</scope>
</reference>
<evidence type="ECO:0000313" key="13">
    <source>
        <dbReference type="Ensembl" id="ENSOABP00000059127.2"/>
    </source>
</evidence>
<keyword evidence="2" id="KW-0507">mRNA processing</keyword>
<feature type="compositionally biased region" description="Basic and acidic residues" evidence="10">
    <location>
        <begin position="19"/>
        <end position="46"/>
    </location>
</feature>
<evidence type="ECO:0000256" key="7">
    <source>
        <dbReference type="ARBA" id="ARBA00023187"/>
    </source>
</evidence>
<evidence type="ECO:0000256" key="6">
    <source>
        <dbReference type="ARBA" id="ARBA00022840"/>
    </source>
</evidence>
<dbReference type="Pfam" id="PF07717">
    <property type="entry name" value="OB_NTP_bind"/>
    <property type="match status" value="1"/>
</dbReference>
<dbReference type="AlphaFoldDB" id="A0A668W7Y9"/>
<keyword evidence="6" id="KW-0067">ATP-binding</keyword>
<proteinExistence type="inferred from homology"/>
<evidence type="ECO:0000256" key="9">
    <source>
        <dbReference type="ARBA" id="ARBA00047984"/>
    </source>
</evidence>
<dbReference type="EC" id="3.6.4.13" evidence="1"/>
<gene>
    <name evidence="13" type="primary">DHX15</name>
</gene>
<dbReference type="InterPro" id="IPR007502">
    <property type="entry name" value="Helicase-assoc_dom"/>
</dbReference>
<reference evidence="13" key="1">
    <citation type="submission" date="2025-08" db="UniProtKB">
        <authorList>
            <consortium name="Ensembl"/>
        </authorList>
    </citation>
    <scope>IDENTIFICATION</scope>
</reference>
<dbReference type="Ensembl" id="ENSOABT00000060606.2">
    <property type="protein sequence ID" value="ENSOABP00000059127.2"/>
    <property type="gene ID" value="ENSOABG00000025840.2"/>
</dbReference>
<evidence type="ECO:0000256" key="10">
    <source>
        <dbReference type="SAM" id="MobiDB-lite"/>
    </source>
</evidence>
<dbReference type="CDD" id="cd18791">
    <property type="entry name" value="SF2_C_RHA"/>
    <property type="match status" value="1"/>
</dbReference>
<dbReference type="GO" id="GO:0003723">
    <property type="term" value="F:RNA binding"/>
    <property type="evidence" value="ECO:0007669"/>
    <property type="project" value="TreeGrafter"/>
</dbReference>
<comment type="catalytic activity">
    <reaction evidence="9">
        <text>ATP + H2O = ADP + phosphate + H(+)</text>
        <dbReference type="Rhea" id="RHEA:13065"/>
        <dbReference type="ChEBI" id="CHEBI:15377"/>
        <dbReference type="ChEBI" id="CHEBI:15378"/>
        <dbReference type="ChEBI" id="CHEBI:30616"/>
        <dbReference type="ChEBI" id="CHEBI:43474"/>
        <dbReference type="ChEBI" id="CHEBI:456216"/>
        <dbReference type="EC" id="3.6.4.13"/>
    </reaction>
</comment>
<dbReference type="GO" id="GO:0005524">
    <property type="term" value="F:ATP binding"/>
    <property type="evidence" value="ECO:0007669"/>
    <property type="project" value="UniProtKB-KW"/>
</dbReference>
<sequence>MSKRHRLDLGDDYSSSKKRSSDGRDRDRDERSRDRDRDRDKDRDVKPSGVPTNPAAGIAGFLKQPGIQQQINPFTNLPHTPRYYEILNKRLQLPVWEYRERFTEILMRNQSFVLVGETGSGKTTQIPQWCVDMVRSLPGPKRAVACTQPRRVAAMSVAQRVADEMDVMLGQEVGYSIRFEDCSSAKTVLKYMTDGMLLREAMNDPLLERYGVIILDEAHERTLATDILMGVLKEVVRQRPDLKVIVMSATLDAGKFQVYFDNCPLLTIPGRTHPVEIFYTPEPERDYLEAAIRTVIQIHMCEEDEGDVLLFLTGQEVVVSTNIAETSLTIDGVVFVIDPGFAKQKVYNPRIRVESLLVTAISKASAQQRAGRAGRTRPGKCFRLYTEKAYKTEMQDNTYPEILRSNLGSVVLQLKKLGIDDLVHFDFMDPPAPETLMRALELLNYLAALNDDGDLTELGSMMAEFPLDPQLAKMVIASCEFNCSNEVLSITAMLSVPQCFVRPTEAKKVADEAKMRFAHIDGDHLTLLNVYHAFKQNHESTQWCYDNFVNYRSLMSADNVRQQLSRIMDRFSLPRRSTEFSSRDYYINIRRALVTGFFMQVAHLERTGHYLTVKDNQVVQLHPSTVLDHKPEWVLYNEFVLTTKNYIRTCTDIKPEWLVKIAPQYYEMSNFPQCEAKRQLERIIAKLSSKEYTQY</sequence>
<dbReference type="PANTHER" id="PTHR18934:SF95">
    <property type="entry name" value="ATP-DEPENDENT RNA HELICASE DHX15"/>
    <property type="match status" value="1"/>
</dbReference>
<evidence type="ECO:0000313" key="14">
    <source>
        <dbReference type="Proteomes" id="UP000472276"/>
    </source>
</evidence>
<dbReference type="GO" id="GO:0005681">
    <property type="term" value="C:spliceosomal complex"/>
    <property type="evidence" value="ECO:0007669"/>
    <property type="project" value="TreeGrafter"/>
</dbReference>
<evidence type="ECO:0000256" key="4">
    <source>
        <dbReference type="ARBA" id="ARBA00022801"/>
    </source>
</evidence>
<dbReference type="Gene3D" id="3.40.50.300">
    <property type="entry name" value="P-loop containing nucleotide triphosphate hydrolases"/>
    <property type="match status" value="3"/>
</dbReference>
<dbReference type="Pfam" id="PF04408">
    <property type="entry name" value="WHD_HA2"/>
    <property type="match status" value="1"/>
</dbReference>
<dbReference type="FunFam" id="3.40.50.300:FF:000324">
    <property type="entry name" value="pre-mRNA-splicing factor ATP-dependent RNA helicase DHX15"/>
    <property type="match status" value="1"/>
</dbReference>
<dbReference type="CDD" id="cd17973">
    <property type="entry name" value="DEXHc_DHX15"/>
    <property type="match status" value="1"/>
</dbReference>
<keyword evidence="3" id="KW-0547">Nucleotide-binding</keyword>
<dbReference type="InterPro" id="IPR011545">
    <property type="entry name" value="DEAD/DEAH_box_helicase_dom"/>
</dbReference>
<evidence type="ECO:0000256" key="8">
    <source>
        <dbReference type="ARBA" id="ARBA00024333"/>
    </source>
</evidence>
<feature type="domain" description="Helicase ATP-binding" evidence="11">
    <location>
        <begin position="103"/>
        <end position="269"/>
    </location>
</feature>
<dbReference type="Gene3D" id="1.20.120.1080">
    <property type="match status" value="1"/>
</dbReference>
<dbReference type="PROSITE" id="PS51194">
    <property type="entry name" value="HELICASE_CTER"/>
    <property type="match status" value="1"/>
</dbReference>
<dbReference type="Pfam" id="PF21010">
    <property type="entry name" value="HA2_C"/>
    <property type="match status" value="1"/>
</dbReference>
<evidence type="ECO:0000259" key="12">
    <source>
        <dbReference type="PROSITE" id="PS51194"/>
    </source>
</evidence>
<protein>
    <recommendedName>
        <fullName evidence="1">RNA helicase</fullName>
        <ecNumber evidence="1">3.6.4.13</ecNumber>
    </recommendedName>
</protein>
<dbReference type="InterPro" id="IPR048333">
    <property type="entry name" value="HA2_WH"/>
</dbReference>
<evidence type="ECO:0000256" key="3">
    <source>
        <dbReference type="ARBA" id="ARBA00022741"/>
    </source>
</evidence>
<dbReference type="InterPro" id="IPR011709">
    <property type="entry name" value="DEAD-box_helicase_OB_fold"/>
</dbReference>